<dbReference type="Proteomes" id="UP000001593">
    <property type="component" value="Unassembled WGS sequence"/>
</dbReference>
<dbReference type="AlphaFoldDB" id="A7SYZ0"/>
<comment type="subcellular location">
    <subcellularLocation>
        <location evidence="5">Cytoplasm</location>
    </subcellularLocation>
    <subcellularLocation>
        <location evidence="3">Endoplasmic reticulum</location>
    </subcellularLocation>
    <subcellularLocation>
        <location evidence="4">Golgi apparatus</location>
        <location evidence="4">Golgi stack</location>
    </subcellularLocation>
    <subcellularLocation>
        <location evidence="2">Nucleus</location>
    </subcellularLocation>
</comment>
<dbReference type="STRING" id="45351.A7SYZ0"/>
<evidence type="ECO:0000256" key="9">
    <source>
        <dbReference type="ARBA" id="ARBA00022670"/>
    </source>
</evidence>
<evidence type="ECO:0000256" key="12">
    <source>
        <dbReference type="ARBA" id="ARBA00022801"/>
    </source>
</evidence>
<evidence type="ECO:0000256" key="4">
    <source>
        <dbReference type="ARBA" id="ARBA00004348"/>
    </source>
</evidence>
<evidence type="ECO:0000259" key="26">
    <source>
        <dbReference type="PROSITE" id="PS50835"/>
    </source>
</evidence>
<dbReference type="GO" id="GO:0006508">
    <property type="term" value="P:proteolysis"/>
    <property type="evidence" value="ECO:0007669"/>
    <property type="project" value="UniProtKB-KW"/>
</dbReference>
<gene>
    <name evidence="27" type="ORF">NEMVEDRAFT_v1g138487</name>
</gene>
<protein>
    <recommendedName>
        <fullName evidence="21">Deubiquitinating protein VCPIP1</fullName>
        <ecNumber evidence="6">3.4.19.12</ecNumber>
    </recommendedName>
    <alternativeName>
        <fullName evidence="22">Valosin-containing protein p97/p47 complex-interacting protein 1</fullName>
    </alternativeName>
    <alternativeName>
        <fullName evidence="23">Valosin-containing protein p97/p47 complex-interacting protein p135</fullName>
    </alternativeName>
</protein>
<evidence type="ECO:0000256" key="23">
    <source>
        <dbReference type="ARBA" id="ARBA00083298"/>
    </source>
</evidence>
<dbReference type="CDD" id="cd22769">
    <property type="entry name" value="OTU_VCIP135"/>
    <property type="match status" value="1"/>
</dbReference>
<keyword evidence="14" id="KW-0256">Endoplasmic reticulum</keyword>
<dbReference type="PROSITE" id="PS50835">
    <property type="entry name" value="IG_LIKE"/>
    <property type="match status" value="1"/>
</dbReference>
<evidence type="ECO:0000256" key="10">
    <source>
        <dbReference type="ARBA" id="ARBA00022763"/>
    </source>
</evidence>
<dbReference type="FunFam" id="3.90.70.80:FF:000004">
    <property type="entry name" value="deubiquitinating protein VCIP135 isoform X2"/>
    <property type="match status" value="1"/>
</dbReference>
<evidence type="ECO:0000256" key="20">
    <source>
        <dbReference type="ARBA" id="ARBA00063733"/>
    </source>
</evidence>
<evidence type="ECO:0000256" key="7">
    <source>
        <dbReference type="ARBA" id="ARBA00022490"/>
    </source>
</evidence>
<feature type="region of interest" description="Disordered" evidence="24">
    <location>
        <begin position="682"/>
        <end position="744"/>
    </location>
</feature>
<evidence type="ECO:0000256" key="3">
    <source>
        <dbReference type="ARBA" id="ARBA00004240"/>
    </source>
</evidence>
<dbReference type="GO" id="GO:0004843">
    <property type="term" value="F:cysteine-type deubiquitinase activity"/>
    <property type="evidence" value="ECO:0000318"/>
    <property type="project" value="GO_Central"/>
</dbReference>
<evidence type="ECO:0000313" key="28">
    <source>
        <dbReference type="Proteomes" id="UP000001593"/>
    </source>
</evidence>
<evidence type="ECO:0000256" key="22">
    <source>
        <dbReference type="ARBA" id="ARBA00081555"/>
    </source>
</evidence>
<evidence type="ECO:0000256" key="5">
    <source>
        <dbReference type="ARBA" id="ARBA00004496"/>
    </source>
</evidence>
<keyword evidence="12" id="KW-0378">Hydrolase</keyword>
<evidence type="ECO:0000313" key="27">
    <source>
        <dbReference type="EMBL" id="EDO31070.1"/>
    </source>
</evidence>
<reference evidence="27 28" key="1">
    <citation type="journal article" date="2007" name="Science">
        <title>Sea anemone genome reveals ancestral eumetazoan gene repertoire and genomic organization.</title>
        <authorList>
            <person name="Putnam N.H."/>
            <person name="Srivastava M."/>
            <person name="Hellsten U."/>
            <person name="Dirks B."/>
            <person name="Chapman J."/>
            <person name="Salamov A."/>
            <person name="Terry A."/>
            <person name="Shapiro H."/>
            <person name="Lindquist E."/>
            <person name="Kapitonov V.V."/>
            <person name="Jurka J."/>
            <person name="Genikhovich G."/>
            <person name="Grigoriev I.V."/>
            <person name="Lucas S.M."/>
            <person name="Steele R.E."/>
            <person name="Finnerty J.R."/>
            <person name="Technau U."/>
            <person name="Martindale M.Q."/>
            <person name="Rokhsar D.S."/>
        </authorList>
    </citation>
    <scope>NUCLEOTIDE SEQUENCE [LARGE SCALE GENOMIC DNA]</scope>
    <source>
        <strain evidence="28">CH2 X CH6</strain>
    </source>
</reference>
<dbReference type="FunFam" id="3.10.20.90:FF:000146">
    <property type="entry name" value="deubiquitinating protein VCIP135 isoform X1"/>
    <property type="match status" value="1"/>
</dbReference>
<keyword evidence="11" id="KW-0833">Ubl conjugation pathway</keyword>
<dbReference type="PANTHER" id="PTHR14843">
    <property type="entry name" value="DEUBIQUITINATING PROTEIN VCIP135"/>
    <property type="match status" value="1"/>
</dbReference>
<dbReference type="GO" id="GO:0090168">
    <property type="term" value="P:Golgi reassembly"/>
    <property type="evidence" value="ECO:0000318"/>
    <property type="project" value="GO_Central"/>
</dbReference>
<feature type="non-terminal residue" evidence="27">
    <location>
        <position position="811"/>
    </location>
</feature>
<dbReference type="Gene3D" id="3.90.70.80">
    <property type="match status" value="1"/>
</dbReference>
<evidence type="ECO:0000256" key="1">
    <source>
        <dbReference type="ARBA" id="ARBA00000707"/>
    </source>
</evidence>
<dbReference type="GO" id="GO:0106300">
    <property type="term" value="P:protein-DNA covalent cross-linking repair"/>
    <property type="evidence" value="ECO:0000318"/>
    <property type="project" value="GO_Central"/>
</dbReference>
<accession>A7SYZ0</accession>
<dbReference type="CDD" id="cd17059">
    <property type="entry name" value="Ubl_OTU1"/>
    <property type="match status" value="1"/>
</dbReference>
<dbReference type="Pfam" id="PF02338">
    <property type="entry name" value="OTU"/>
    <property type="match status" value="1"/>
</dbReference>
<comment type="function">
    <text evidence="19">Deubiquitinating enzyme involved in DNA repair and reassembly of the Golgi apparatus and the endoplasmic reticulum following mitosis. Necessary for VCP-mediated reassembly of Golgi stacks after mitosis. Plays a role in VCP-mediated formation of transitional endoplasmic reticulum (tER). Mediates dissociation of the ternary complex containing STX5A, NSFL1C and VCP. Also involved in DNA repair following phosphorylation by ATM or ATR: acts by catalyzing deubiquitination of SPRTN, thereby promoting SPRTN recruitment to chromatin and subsequent proteolytic cleavage of covalent DNA-protein cross-links (DPCs). Hydrolyzes 'Lys-11'- and 'Lys-48'-linked polyubiquitin chains.</text>
</comment>
<keyword evidence="10" id="KW-0227">DNA damage</keyword>
<dbReference type="eggNOG" id="KOG4345">
    <property type="taxonomic scope" value="Eukaryota"/>
</dbReference>
<keyword evidence="17" id="KW-0234">DNA repair</keyword>
<dbReference type="GO" id="GO:0016320">
    <property type="term" value="P:endoplasmic reticulum membrane fusion"/>
    <property type="evidence" value="ECO:0000318"/>
    <property type="project" value="GO_Central"/>
</dbReference>
<dbReference type="InterPro" id="IPR039087">
    <property type="entry name" value="VCPIP1"/>
</dbReference>
<comment type="subunit">
    <text evidence="20">Binds VCP and the ternary complex containing STX5A, NSFL1C and VCP.</text>
</comment>
<proteinExistence type="predicted"/>
<dbReference type="InterPro" id="IPR045827">
    <property type="entry name" value="VCPIP1_N"/>
</dbReference>
<keyword evidence="13" id="KW-0788">Thiol protease</keyword>
<evidence type="ECO:0000256" key="2">
    <source>
        <dbReference type="ARBA" id="ARBA00004123"/>
    </source>
</evidence>
<dbReference type="Pfam" id="PF19437">
    <property type="entry name" value="VCIP135_N"/>
    <property type="match status" value="1"/>
</dbReference>
<dbReference type="GO" id="GO:0016567">
    <property type="term" value="P:protein ubiquitination"/>
    <property type="evidence" value="ECO:0007669"/>
    <property type="project" value="InterPro"/>
</dbReference>
<keyword evidence="28" id="KW-1185">Reference proteome</keyword>
<evidence type="ECO:0000256" key="21">
    <source>
        <dbReference type="ARBA" id="ARBA00071253"/>
    </source>
</evidence>
<dbReference type="PANTHER" id="PTHR14843:SF2">
    <property type="entry name" value="DEUBIQUITINATING PROTEIN VCPIP1"/>
    <property type="match status" value="1"/>
</dbReference>
<keyword evidence="8" id="KW-0597">Phosphoprotein</keyword>
<dbReference type="PhylomeDB" id="A7SYZ0"/>
<dbReference type="EC" id="3.4.19.12" evidence="6"/>
<dbReference type="PROSITE" id="PS50802">
    <property type="entry name" value="OTU"/>
    <property type="match status" value="1"/>
</dbReference>
<evidence type="ECO:0000259" key="25">
    <source>
        <dbReference type="PROSITE" id="PS50802"/>
    </source>
</evidence>
<dbReference type="OMA" id="CKCGFKH"/>
<feature type="domain" description="Ig-like" evidence="26">
    <location>
        <begin position="415"/>
        <end position="455"/>
    </location>
</feature>
<dbReference type="InterPro" id="IPR003323">
    <property type="entry name" value="OTU_dom"/>
</dbReference>
<dbReference type="InterPro" id="IPR048857">
    <property type="entry name" value="OTU1_Ubl"/>
</dbReference>
<evidence type="ECO:0000256" key="15">
    <source>
        <dbReference type="ARBA" id="ARBA00022990"/>
    </source>
</evidence>
<evidence type="ECO:0000256" key="8">
    <source>
        <dbReference type="ARBA" id="ARBA00022553"/>
    </source>
</evidence>
<evidence type="ECO:0000256" key="13">
    <source>
        <dbReference type="ARBA" id="ARBA00022807"/>
    </source>
</evidence>
<dbReference type="Gene3D" id="3.10.20.90">
    <property type="entry name" value="Phosphatidylinositol 3-kinase Catalytic Subunit, Chain A, domain 1"/>
    <property type="match status" value="1"/>
</dbReference>
<evidence type="ECO:0000256" key="16">
    <source>
        <dbReference type="ARBA" id="ARBA00023034"/>
    </source>
</evidence>
<dbReference type="InParanoid" id="A7SYZ0"/>
<keyword evidence="16" id="KW-0333">Golgi apparatus</keyword>
<dbReference type="GO" id="GO:0005634">
    <property type="term" value="C:nucleus"/>
    <property type="evidence" value="ECO:0007669"/>
    <property type="project" value="UniProtKB-SubCell"/>
</dbReference>
<evidence type="ECO:0000256" key="14">
    <source>
        <dbReference type="ARBA" id="ARBA00022824"/>
    </source>
</evidence>
<evidence type="ECO:0000256" key="6">
    <source>
        <dbReference type="ARBA" id="ARBA00012759"/>
    </source>
</evidence>
<name>A7SYZ0_NEMVE</name>
<evidence type="ECO:0000256" key="19">
    <source>
        <dbReference type="ARBA" id="ARBA00057273"/>
    </source>
</evidence>
<keyword evidence="15" id="KW-0007">Acetylation</keyword>
<dbReference type="EMBL" id="DS469939">
    <property type="protein sequence ID" value="EDO31070.1"/>
    <property type="molecule type" value="Genomic_DNA"/>
</dbReference>
<comment type="catalytic activity">
    <reaction evidence="1">
        <text>Thiol-dependent hydrolysis of ester, thioester, amide, peptide and isopeptide bonds formed by the C-terminal Gly of ubiquitin (a 76-residue protein attached to proteins as an intracellular targeting signal).</text>
        <dbReference type="EC" id="3.4.19.12"/>
    </reaction>
</comment>
<sequence>MLSNPQAFRVFTGFCPDPECRTKLYFPSYAGSNIECTRCGQHHLKSSLLNVELVTDPEVALRSLLRSSLLSRSSFKKEAELVKVKGYSNYHCKLLAPLMTRYGMERTSGKARLLKDMNQGDSFDCSHIGDRAFVIEPEFLETIGYGKDKTGAVTYLADTLTAIKSVNNMEERLVPIHVDGDGHCLVHAVSRALIGREIFWHALRTNLSSNFQQNLAKYRALFKDFIDEAEWRDIIKEASPNFVAPEGQSLGMRNIHVFGLANVLHRPIVLLDKLSGMQSIGDYSATFLPALIPVHECKSKNGQLYPPLVIAWSSAGHNHYIPLVGVSGRPIPKCPRWLVPKAWGLPNELIDAYIKFDENDCCNIGGEHCLPEKYIQRLMRAMDEQFLEIHSVTASLITDVHQFLYKSSGLVGISPQMVIESTQQSIKDGHLKRCLSCHAVLEQKPPVNEEWLRPGGDMYTAASQTPGGLIDAQMYTFPQQELVCSYDQQSDVLHPGLLLSACTLCKGPLRTVKGDGSPVYINGDRTSTPVQGASTCKCGFKHFWDGKEYDNLPEVIPVTLEWGGKAVKETVHWFQNERDVSMNSNVYAVASKLVQKYFPGEFGSERLVQKVVDTILRQTAKKEGENKGLFDKKLNLNHCLLCQVQLLFVPSKIILTGEKKKTFHKEELTMSEAEKLIRTRTEHHAAVMQKRQSGSTTVKKTPEKGSPPPKQVASPVPEKKLSTPPLSPRTEKKIRLSSSKGGQATLSLPLDATYRQLQDAIHKELGVQPEHQKIRYGFPPRTLSPPEEGNEGEAVPIQHGDRVMVEVIIPP</sequence>
<evidence type="ECO:0000256" key="17">
    <source>
        <dbReference type="ARBA" id="ARBA00023204"/>
    </source>
</evidence>
<keyword evidence="18" id="KW-0539">Nucleus</keyword>
<dbReference type="InterPro" id="IPR007110">
    <property type="entry name" value="Ig-like_dom"/>
</dbReference>
<dbReference type="GO" id="GO:0005783">
    <property type="term" value="C:endoplasmic reticulum"/>
    <property type="evidence" value="ECO:0007669"/>
    <property type="project" value="UniProtKB-SubCell"/>
</dbReference>
<dbReference type="HOGENOM" id="CLU_009674_1_0_1"/>
<keyword evidence="7" id="KW-0963">Cytoplasm</keyword>
<keyword evidence="9" id="KW-0645">Protease</keyword>
<evidence type="ECO:0000256" key="24">
    <source>
        <dbReference type="SAM" id="MobiDB-lite"/>
    </source>
</evidence>
<feature type="compositionally biased region" description="Polar residues" evidence="24">
    <location>
        <begin position="690"/>
        <end position="699"/>
    </location>
</feature>
<evidence type="ECO:0000256" key="11">
    <source>
        <dbReference type="ARBA" id="ARBA00022786"/>
    </source>
</evidence>
<feature type="domain" description="OTU" evidence="25">
    <location>
        <begin position="173"/>
        <end position="326"/>
    </location>
</feature>
<dbReference type="GO" id="GO:0005795">
    <property type="term" value="C:Golgi stack"/>
    <property type="evidence" value="ECO:0007669"/>
    <property type="project" value="UniProtKB-SubCell"/>
</dbReference>
<dbReference type="Pfam" id="PF21403">
    <property type="entry name" value="OTU1_UBXL"/>
    <property type="match status" value="1"/>
</dbReference>
<organism evidence="27 28">
    <name type="scientific">Nematostella vectensis</name>
    <name type="common">Starlet sea anemone</name>
    <dbReference type="NCBI Taxonomy" id="45351"/>
    <lineage>
        <taxon>Eukaryota</taxon>
        <taxon>Metazoa</taxon>
        <taxon>Cnidaria</taxon>
        <taxon>Anthozoa</taxon>
        <taxon>Hexacorallia</taxon>
        <taxon>Actiniaria</taxon>
        <taxon>Edwardsiidae</taxon>
        <taxon>Nematostella</taxon>
    </lineage>
</organism>
<evidence type="ECO:0000256" key="18">
    <source>
        <dbReference type="ARBA" id="ARBA00023242"/>
    </source>
</evidence>